<dbReference type="Gene3D" id="3.40.50.300">
    <property type="entry name" value="P-loop containing nucleotide triphosphate hydrolases"/>
    <property type="match status" value="1"/>
</dbReference>
<keyword evidence="4 10" id="KW-0067">ATP-binding</keyword>
<comment type="subcellular location">
    <subcellularLocation>
        <location evidence="1">Cell membrane</location>
        <topology evidence="1">Multi-pass membrane protein</topology>
    </subcellularLocation>
</comment>
<gene>
    <name evidence="10" type="ORF">bsdE14_30310</name>
</gene>
<reference evidence="10 11" key="1">
    <citation type="journal article" date="2024" name="Int. J. Syst. Evol. Microbiol.">
        <title>Clostridium omnivorum sp. nov., isolated from anoxic soil under the treatment of reductive soil disinfestation.</title>
        <authorList>
            <person name="Ueki A."/>
            <person name="Tonouchi A."/>
            <person name="Kaku N."/>
            <person name="Honma S."/>
            <person name="Ueki K."/>
        </authorList>
    </citation>
    <scope>NUCLEOTIDE SEQUENCE [LARGE SCALE GENOMIC DNA]</scope>
    <source>
        <strain evidence="10 11">E14</strain>
    </source>
</reference>
<evidence type="ECO:0000256" key="1">
    <source>
        <dbReference type="ARBA" id="ARBA00004651"/>
    </source>
</evidence>
<dbReference type="InterPro" id="IPR003593">
    <property type="entry name" value="AAA+_ATPase"/>
</dbReference>
<feature type="transmembrane region" description="Helical" evidence="7">
    <location>
        <begin position="191"/>
        <end position="209"/>
    </location>
</feature>
<dbReference type="InterPro" id="IPR003439">
    <property type="entry name" value="ABC_transporter-like_ATP-bd"/>
</dbReference>
<dbReference type="SUPFAM" id="SSF52540">
    <property type="entry name" value="P-loop containing nucleoside triphosphate hydrolases"/>
    <property type="match status" value="1"/>
</dbReference>
<feature type="domain" description="ABC transmembrane type-1" evidence="9">
    <location>
        <begin position="50"/>
        <end position="334"/>
    </location>
</feature>
<dbReference type="PROSITE" id="PS00211">
    <property type="entry name" value="ABC_TRANSPORTER_1"/>
    <property type="match status" value="1"/>
</dbReference>
<evidence type="ECO:0000256" key="7">
    <source>
        <dbReference type="SAM" id="Phobius"/>
    </source>
</evidence>
<dbReference type="RefSeq" id="WP_264850952.1">
    <property type="nucleotide sequence ID" value="NZ_BRXR01000001.1"/>
</dbReference>
<evidence type="ECO:0000256" key="5">
    <source>
        <dbReference type="ARBA" id="ARBA00022989"/>
    </source>
</evidence>
<evidence type="ECO:0000259" key="8">
    <source>
        <dbReference type="PROSITE" id="PS50893"/>
    </source>
</evidence>
<dbReference type="Pfam" id="PF00664">
    <property type="entry name" value="ABC_membrane"/>
    <property type="match status" value="1"/>
</dbReference>
<dbReference type="SUPFAM" id="SSF90123">
    <property type="entry name" value="ABC transporter transmembrane region"/>
    <property type="match status" value="1"/>
</dbReference>
<name>A0ABQ5N8Y9_9CLOT</name>
<dbReference type="InterPro" id="IPR011527">
    <property type="entry name" value="ABC1_TM_dom"/>
</dbReference>
<feature type="transmembrane region" description="Helical" evidence="7">
    <location>
        <begin position="168"/>
        <end position="185"/>
    </location>
</feature>
<dbReference type="Pfam" id="PF00005">
    <property type="entry name" value="ABC_tran"/>
    <property type="match status" value="1"/>
</dbReference>
<sequence>MASAREFAVVRPGDMGRNSRFNKKTEKLKDPFGTVKRLLKYVGNKKFALVLIFVFSLIVTLTSIVGTRINGYAVDNYIQKRDLVGLRNICIVLAVIYLISTAATFFQNRLMVYIAQFTSSNIRKDLFVSIQKLPLKYFDTHSSGDIMSRLTNDVDNISMTLSQSVTQFFSGIINVLGMLIAMLILSPTLTVVTIITTPLMLLITKILVVKTQPFFVKQQRVLGNLNGFIEEMVSAQKTVMLFSEEEKVKQQFSEINSGLTSSAIFAQGLSGIMGPVNNFINNLSYLIVAVFGGYLAVSGKGGITVGVILTFIIYMRGFTRPINEILNIFNVIQSALAGGERVFEVMDEEKEKDAVEAEDINDIEGHVCFENVDFSYNEDKKILEGLNLEAESGTVVAVVGPTGSGKTTIISLLTKFYDIDSGKITIDGKDINSIKRESLRRNVSMVLQDTYLFSETVMENIRYGNVTATDGEVIEAAKLANAHHFIMQLPEGYNTVLSDNGSDLSHGQRQLLAIARASVAKSAILILDEATSSIDTRTEMVIQKAMLNLMKGKTTFVIAHRLSTIRNADKIIALKDGKVVEIGTHNGLIEKGGFYANLYNSQFRTGVALE</sequence>
<proteinExistence type="predicted"/>
<organism evidence="10 11">
    <name type="scientific">Clostridium omnivorum</name>
    <dbReference type="NCBI Taxonomy" id="1604902"/>
    <lineage>
        <taxon>Bacteria</taxon>
        <taxon>Bacillati</taxon>
        <taxon>Bacillota</taxon>
        <taxon>Clostridia</taxon>
        <taxon>Eubacteriales</taxon>
        <taxon>Clostridiaceae</taxon>
        <taxon>Clostridium</taxon>
    </lineage>
</organism>
<keyword evidence="3" id="KW-0547">Nucleotide-binding</keyword>
<dbReference type="PROSITE" id="PS50893">
    <property type="entry name" value="ABC_TRANSPORTER_2"/>
    <property type="match status" value="1"/>
</dbReference>
<evidence type="ECO:0000259" key="9">
    <source>
        <dbReference type="PROSITE" id="PS50929"/>
    </source>
</evidence>
<dbReference type="PANTHER" id="PTHR43394">
    <property type="entry name" value="ATP-DEPENDENT PERMEASE MDL1, MITOCHONDRIAL"/>
    <property type="match status" value="1"/>
</dbReference>
<accession>A0ABQ5N8Y9</accession>
<dbReference type="PANTHER" id="PTHR43394:SF1">
    <property type="entry name" value="ATP-BINDING CASSETTE SUB-FAMILY B MEMBER 10, MITOCHONDRIAL"/>
    <property type="match status" value="1"/>
</dbReference>
<evidence type="ECO:0000313" key="10">
    <source>
        <dbReference type="EMBL" id="GLC31621.1"/>
    </source>
</evidence>
<evidence type="ECO:0000313" key="11">
    <source>
        <dbReference type="Proteomes" id="UP001208567"/>
    </source>
</evidence>
<protein>
    <submittedName>
        <fullName evidence="10">Multidrug ABC transporter ATP-binding protein</fullName>
    </submittedName>
</protein>
<dbReference type="InterPro" id="IPR036640">
    <property type="entry name" value="ABC1_TM_sf"/>
</dbReference>
<dbReference type="InterPro" id="IPR027417">
    <property type="entry name" value="P-loop_NTPase"/>
</dbReference>
<evidence type="ECO:0000256" key="6">
    <source>
        <dbReference type="ARBA" id="ARBA00023136"/>
    </source>
</evidence>
<dbReference type="GO" id="GO:0005524">
    <property type="term" value="F:ATP binding"/>
    <property type="evidence" value="ECO:0007669"/>
    <property type="project" value="UniProtKB-KW"/>
</dbReference>
<dbReference type="Proteomes" id="UP001208567">
    <property type="component" value="Unassembled WGS sequence"/>
</dbReference>
<feature type="transmembrane region" description="Helical" evidence="7">
    <location>
        <begin position="86"/>
        <end position="106"/>
    </location>
</feature>
<dbReference type="SMART" id="SM00382">
    <property type="entry name" value="AAA"/>
    <property type="match status" value="1"/>
</dbReference>
<evidence type="ECO:0000256" key="2">
    <source>
        <dbReference type="ARBA" id="ARBA00022692"/>
    </source>
</evidence>
<dbReference type="Gene3D" id="1.20.1560.10">
    <property type="entry name" value="ABC transporter type 1, transmembrane domain"/>
    <property type="match status" value="1"/>
</dbReference>
<dbReference type="InterPro" id="IPR039421">
    <property type="entry name" value="Type_1_exporter"/>
</dbReference>
<dbReference type="InterPro" id="IPR017871">
    <property type="entry name" value="ABC_transporter-like_CS"/>
</dbReference>
<dbReference type="EMBL" id="BRXR01000001">
    <property type="protein sequence ID" value="GLC31621.1"/>
    <property type="molecule type" value="Genomic_DNA"/>
</dbReference>
<dbReference type="PROSITE" id="PS50929">
    <property type="entry name" value="ABC_TM1F"/>
    <property type="match status" value="1"/>
</dbReference>
<keyword evidence="11" id="KW-1185">Reference proteome</keyword>
<dbReference type="CDD" id="cd03254">
    <property type="entry name" value="ABCC_Glucan_exporter_like"/>
    <property type="match status" value="1"/>
</dbReference>
<feature type="transmembrane region" description="Helical" evidence="7">
    <location>
        <begin position="285"/>
        <end position="314"/>
    </location>
</feature>
<comment type="caution">
    <text evidence="10">The sequence shown here is derived from an EMBL/GenBank/DDBJ whole genome shotgun (WGS) entry which is preliminary data.</text>
</comment>
<dbReference type="CDD" id="cd18547">
    <property type="entry name" value="ABC_6TM_Tm288_like"/>
    <property type="match status" value="1"/>
</dbReference>
<evidence type="ECO:0000256" key="3">
    <source>
        <dbReference type="ARBA" id="ARBA00022741"/>
    </source>
</evidence>
<evidence type="ECO:0000256" key="4">
    <source>
        <dbReference type="ARBA" id="ARBA00022840"/>
    </source>
</evidence>
<keyword evidence="6 7" id="KW-0472">Membrane</keyword>
<feature type="transmembrane region" description="Helical" evidence="7">
    <location>
        <begin position="47"/>
        <end position="66"/>
    </location>
</feature>
<keyword evidence="2 7" id="KW-0812">Transmembrane</keyword>
<keyword evidence="5 7" id="KW-1133">Transmembrane helix</keyword>
<feature type="domain" description="ABC transporter" evidence="8">
    <location>
        <begin position="367"/>
        <end position="601"/>
    </location>
</feature>